<accession>A0A3P6SFK9</accession>
<gene>
    <name evidence="4" type="ORF">NLS_LOCUS387</name>
</gene>
<organism evidence="4 5">
    <name type="scientific">Litomosoides sigmodontis</name>
    <name type="common">Filarial nematode worm</name>
    <dbReference type="NCBI Taxonomy" id="42156"/>
    <lineage>
        <taxon>Eukaryota</taxon>
        <taxon>Metazoa</taxon>
        <taxon>Ecdysozoa</taxon>
        <taxon>Nematoda</taxon>
        <taxon>Chromadorea</taxon>
        <taxon>Rhabditida</taxon>
        <taxon>Spirurina</taxon>
        <taxon>Spiruromorpha</taxon>
        <taxon>Filarioidea</taxon>
        <taxon>Onchocercidae</taxon>
        <taxon>Litomosoides</taxon>
    </lineage>
</organism>
<dbReference type="InterPro" id="IPR051594">
    <property type="entry name" value="KRIT1/FRMD8"/>
</dbReference>
<dbReference type="InterPro" id="IPR035963">
    <property type="entry name" value="FERM_2"/>
</dbReference>
<dbReference type="Pfam" id="PF00373">
    <property type="entry name" value="FERM_M"/>
    <property type="match status" value="1"/>
</dbReference>
<dbReference type="PANTHER" id="PTHR13283:SF10">
    <property type="entry name" value="FERM DOMAIN-CONTAINING PROTEIN 8"/>
    <property type="match status" value="1"/>
</dbReference>
<dbReference type="Proteomes" id="UP000277928">
    <property type="component" value="Unassembled WGS sequence"/>
</dbReference>
<dbReference type="PROSITE" id="PS50057">
    <property type="entry name" value="FERM_3"/>
    <property type="match status" value="1"/>
</dbReference>
<protein>
    <recommendedName>
        <fullName evidence="1">FERM domain-containing protein 8</fullName>
    </recommendedName>
</protein>
<feature type="domain" description="FERM" evidence="3">
    <location>
        <begin position="107"/>
        <end position="420"/>
    </location>
</feature>
<evidence type="ECO:0000259" key="3">
    <source>
        <dbReference type="PROSITE" id="PS50057"/>
    </source>
</evidence>
<proteinExistence type="predicted"/>
<evidence type="ECO:0000313" key="4">
    <source>
        <dbReference type="EMBL" id="VDK68323.1"/>
    </source>
</evidence>
<dbReference type="OrthoDB" id="2142533at2759"/>
<feature type="compositionally biased region" description="Low complexity" evidence="2">
    <location>
        <begin position="32"/>
        <end position="41"/>
    </location>
</feature>
<dbReference type="Gene3D" id="3.10.20.90">
    <property type="entry name" value="Phosphatidylinositol 3-kinase Catalytic Subunit, Chain A, domain 1"/>
    <property type="match status" value="1"/>
</dbReference>
<sequence length="420" mass="47387">MFGVKVGKKEQKQRKLAGSHHTNICDIKHSLSKPSNSSGSSGKKHVTLQNIKQDEIPINLSEVKSTAKVQAPAYSPVGYALSHLLDMGPRNCSQQSTPISSQSDDSLDITVYWADSKGLKFSLIGGKLATASSLLLLLADHLGIVADVFMEVCALWMVSNLLEVQLKPHHNPYEIRKSWMQFLQRFTSAESSESVADEPLLVLKRNVQLSVERERQLDQDYTNEILTDILYRTAKQEVLNGRYVCDIELSIKLAALQMAIDLEPKEDLDVLDIFGEEIETFFPLKYRHNVRTFHLFGIPVIGCKGLETRVLEEYQNIKLNFESKHNCRKTYLSIVRNIPFYGAAFFRGYVERPSGGPLKEIKKMILSVTASDTPVLIGVSCGYVTLIDEVKQEVLLVQRLLDCDCRCFDEFISLNSFDYL</sequence>
<dbReference type="InterPro" id="IPR000299">
    <property type="entry name" value="FERM_domain"/>
</dbReference>
<dbReference type="InterPro" id="IPR014352">
    <property type="entry name" value="FERM/acyl-CoA-bd_prot_sf"/>
</dbReference>
<dbReference type="SUPFAM" id="SSF47031">
    <property type="entry name" value="Second domain of FERM"/>
    <property type="match status" value="1"/>
</dbReference>
<name>A0A3P6SFK9_LITSI</name>
<dbReference type="GO" id="GO:0090090">
    <property type="term" value="P:negative regulation of canonical Wnt signaling pathway"/>
    <property type="evidence" value="ECO:0007669"/>
    <property type="project" value="TreeGrafter"/>
</dbReference>
<dbReference type="InterPro" id="IPR019748">
    <property type="entry name" value="FERM_central"/>
</dbReference>
<keyword evidence="5" id="KW-1185">Reference proteome</keyword>
<evidence type="ECO:0000313" key="5">
    <source>
        <dbReference type="Proteomes" id="UP000277928"/>
    </source>
</evidence>
<dbReference type="GO" id="GO:0005886">
    <property type="term" value="C:plasma membrane"/>
    <property type="evidence" value="ECO:0007669"/>
    <property type="project" value="TreeGrafter"/>
</dbReference>
<dbReference type="EMBL" id="UYRX01000009">
    <property type="protein sequence ID" value="VDK68323.1"/>
    <property type="molecule type" value="Genomic_DNA"/>
</dbReference>
<dbReference type="Gene3D" id="1.20.80.10">
    <property type="match status" value="1"/>
</dbReference>
<dbReference type="PANTHER" id="PTHR13283">
    <property type="entry name" value="KREV INTERACTION TRAPPED 1-RELATED"/>
    <property type="match status" value="1"/>
</dbReference>
<dbReference type="STRING" id="42156.A0A3P6SFK9"/>
<dbReference type="AlphaFoldDB" id="A0A3P6SFK9"/>
<reference evidence="4 5" key="1">
    <citation type="submission" date="2018-08" db="EMBL/GenBank/DDBJ databases">
        <authorList>
            <person name="Laetsch R D."/>
            <person name="Stevens L."/>
            <person name="Kumar S."/>
            <person name="Blaxter L. M."/>
        </authorList>
    </citation>
    <scope>NUCLEOTIDE SEQUENCE [LARGE SCALE GENOMIC DNA]</scope>
</reference>
<dbReference type="CDD" id="cd14473">
    <property type="entry name" value="FERM_B-lobe"/>
    <property type="match status" value="1"/>
</dbReference>
<feature type="region of interest" description="Disordered" evidence="2">
    <location>
        <begin position="1"/>
        <end position="44"/>
    </location>
</feature>
<evidence type="ECO:0000256" key="1">
    <source>
        <dbReference type="ARBA" id="ARBA00039547"/>
    </source>
</evidence>
<evidence type="ECO:0000256" key="2">
    <source>
        <dbReference type="SAM" id="MobiDB-lite"/>
    </source>
</evidence>